<comment type="caution">
    <text evidence="1">The sequence shown here is derived from an EMBL/GenBank/DDBJ whole genome shotgun (WGS) entry which is preliminary data.</text>
</comment>
<proteinExistence type="predicted"/>
<evidence type="ECO:0000313" key="1">
    <source>
        <dbReference type="EMBL" id="EJN84789.1"/>
    </source>
</evidence>
<dbReference type="Proteomes" id="UP000007814">
    <property type="component" value="Unassembled WGS sequence"/>
</dbReference>
<dbReference type="EMBL" id="ALJK01000129">
    <property type="protein sequence ID" value="EJN84789.1"/>
    <property type="molecule type" value="Genomic_DNA"/>
</dbReference>
<reference evidence="1 2" key="1">
    <citation type="submission" date="2012-07" db="EMBL/GenBank/DDBJ databases">
        <authorList>
            <person name="Durkin A.S."/>
            <person name="McCorrison J."/>
            <person name="Torralba M."/>
            <person name="Gillis M."/>
            <person name="Methe B."/>
            <person name="Sutton G."/>
            <person name="Nelson K.E."/>
        </authorList>
    </citation>
    <scope>NUCLEOTIDE SEQUENCE [LARGE SCALE GENOMIC DNA]</scope>
    <source>
        <strain evidence="2">ATCC 12104 / DSM 43013 / CCUG 2238 / JCM 8349 / NCTC 10301 / Howell 279</strain>
    </source>
</reference>
<gene>
    <name evidence="1" type="ORF">HMPREF1129_1985</name>
</gene>
<accession>J3JJU3</accession>
<evidence type="ECO:0000313" key="2">
    <source>
        <dbReference type="Proteomes" id="UP000007814"/>
    </source>
</evidence>
<sequence>MIQEEAPRTSEEDLLWISDRLNSPFLIRLWLSERRTWEHIEGHHGAVVLKDEGFWLPEDVMAVLKGRWDELDGAVSLSVLYAAAISPDVDGSACRFVSEVVVGVINRRGRVCIMTYVWG</sequence>
<dbReference type="AlphaFoldDB" id="J3JJU3"/>
<organism evidence="1 2">
    <name type="scientific">Actinomyces naeslundii (strain ATCC 12104 / DSM 43013 / CCUG 2238 / JCM 8349 / NCTC 10301 / Howell 279)</name>
    <dbReference type="NCBI Taxonomy" id="1115803"/>
    <lineage>
        <taxon>Bacteria</taxon>
        <taxon>Bacillati</taxon>
        <taxon>Actinomycetota</taxon>
        <taxon>Actinomycetes</taxon>
        <taxon>Actinomycetales</taxon>
        <taxon>Actinomycetaceae</taxon>
        <taxon>Actinomyces</taxon>
    </lineage>
</organism>
<name>J3JJU3_ACTNH</name>
<protein>
    <submittedName>
        <fullName evidence="1">Uncharacterized protein</fullName>
    </submittedName>
</protein>